<organism evidence="1 2">
    <name type="scientific">Vombatus ursinus</name>
    <name type="common">Common wombat</name>
    <dbReference type="NCBI Taxonomy" id="29139"/>
    <lineage>
        <taxon>Eukaryota</taxon>
        <taxon>Metazoa</taxon>
        <taxon>Chordata</taxon>
        <taxon>Craniata</taxon>
        <taxon>Vertebrata</taxon>
        <taxon>Euteleostomi</taxon>
        <taxon>Mammalia</taxon>
        <taxon>Metatheria</taxon>
        <taxon>Diprotodontia</taxon>
        <taxon>Vombatidae</taxon>
        <taxon>Vombatus</taxon>
    </lineage>
</organism>
<dbReference type="GeneTree" id="ENSGT01110000267293"/>
<evidence type="ECO:0000313" key="1">
    <source>
        <dbReference type="Ensembl" id="ENSVURP00010012814.1"/>
    </source>
</evidence>
<sequence length="57" mass="6764">MEDVNEYSNMEGFAKGAKINTSKKQQDNGKIILNFLWTQKQMKKEYFVLSHIHMKNQ</sequence>
<reference evidence="1" key="3">
    <citation type="submission" date="2025-09" db="UniProtKB">
        <authorList>
            <consortium name="Ensembl"/>
        </authorList>
    </citation>
    <scope>IDENTIFICATION</scope>
</reference>
<name>A0A4X2KL48_VOMUR</name>
<proteinExistence type="predicted"/>
<keyword evidence="2" id="KW-1185">Reference proteome</keyword>
<dbReference type="STRING" id="29139.ENSVURP00010012814"/>
<evidence type="ECO:0000313" key="2">
    <source>
        <dbReference type="Proteomes" id="UP000314987"/>
    </source>
</evidence>
<dbReference type="Ensembl" id="ENSVURT00010014580.1">
    <property type="protein sequence ID" value="ENSVURP00010012814.1"/>
    <property type="gene ID" value="ENSVURG00010009869.1"/>
</dbReference>
<dbReference type="AlphaFoldDB" id="A0A4X2KL48"/>
<dbReference type="Proteomes" id="UP000314987">
    <property type="component" value="Unassembled WGS sequence"/>
</dbReference>
<accession>A0A4X2KL48</accession>
<reference evidence="1" key="2">
    <citation type="submission" date="2025-08" db="UniProtKB">
        <authorList>
            <consortium name="Ensembl"/>
        </authorList>
    </citation>
    <scope>IDENTIFICATION</scope>
</reference>
<reference evidence="2" key="1">
    <citation type="submission" date="2018-12" db="EMBL/GenBank/DDBJ databases">
        <authorList>
            <person name="Yazar S."/>
        </authorList>
    </citation>
    <scope>NUCLEOTIDE SEQUENCE [LARGE SCALE GENOMIC DNA]</scope>
</reference>
<protein>
    <submittedName>
        <fullName evidence="1">Uncharacterized protein</fullName>
    </submittedName>
</protein>